<protein>
    <submittedName>
        <fullName evidence="2">Uncharacterized protein</fullName>
    </submittedName>
</protein>
<accession>A0A914VP68</accession>
<dbReference type="AlphaFoldDB" id="A0A914VP68"/>
<evidence type="ECO:0000313" key="1">
    <source>
        <dbReference type="Proteomes" id="UP000887566"/>
    </source>
</evidence>
<keyword evidence="1" id="KW-1185">Reference proteome</keyword>
<sequence>MKSALLTRYSIKRDREISCSFDGSTIKPITLSPPPIKRPQFEDIEPLKDDVIITILSAARRDRHKGLKRILDTQLVNRHIRTMGARIGVTKRLTIHKNSKKVALNGIGLRGSDLTRRLYFLLSRCRRISSLELCPFNGRNAKIPSPIFRHHDLNGTIESLIESNTTCRHLHFNRSFLPHIPEFGAQFRQFLAKSLVRHLHITFDVKADVWTFLQVLHDPLFLSQDALAFESIGHLTIDAPFQWPAWDRYIVPASLLPPYAKSNIGDIFKFFPRLAVFNLTLAVAKGSDDLRTVARQIEYFEDRMNADSRGTLTLYDVTLGDLPSFPYELPDDMNYPPEVERLRTAPHWQMIEHDAEKIALKTENGRLTVNLFLNGHRRNENVFM</sequence>
<proteinExistence type="predicted"/>
<evidence type="ECO:0000313" key="2">
    <source>
        <dbReference type="WBParaSite" id="PSAMB.scaffold2190size24719.g16779.t1"/>
    </source>
</evidence>
<name>A0A914VP68_9BILA</name>
<dbReference type="WBParaSite" id="PSAMB.scaffold2190size24719.g16779.t1">
    <property type="protein sequence ID" value="PSAMB.scaffold2190size24719.g16779.t1"/>
    <property type="gene ID" value="PSAMB.scaffold2190size24719.g16779"/>
</dbReference>
<organism evidence="1 2">
    <name type="scientific">Plectus sambesii</name>
    <dbReference type="NCBI Taxonomy" id="2011161"/>
    <lineage>
        <taxon>Eukaryota</taxon>
        <taxon>Metazoa</taxon>
        <taxon>Ecdysozoa</taxon>
        <taxon>Nematoda</taxon>
        <taxon>Chromadorea</taxon>
        <taxon>Plectida</taxon>
        <taxon>Plectina</taxon>
        <taxon>Plectoidea</taxon>
        <taxon>Plectidae</taxon>
        <taxon>Plectus</taxon>
    </lineage>
</organism>
<reference evidence="2" key="1">
    <citation type="submission" date="2022-11" db="UniProtKB">
        <authorList>
            <consortium name="WormBaseParasite"/>
        </authorList>
    </citation>
    <scope>IDENTIFICATION</scope>
</reference>
<dbReference type="Proteomes" id="UP000887566">
    <property type="component" value="Unplaced"/>
</dbReference>